<feature type="domain" description="WWE" evidence="4">
    <location>
        <begin position="12"/>
        <end position="97"/>
    </location>
</feature>
<evidence type="ECO:0000259" key="4">
    <source>
        <dbReference type="PROSITE" id="PS50918"/>
    </source>
</evidence>
<dbReference type="GO" id="GO:0003950">
    <property type="term" value="F:NAD+ poly-ADP-ribosyltransferase activity"/>
    <property type="evidence" value="ECO:0007669"/>
    <property type="project" value="TreeGrafter"/>
</dbReference>
<comment type="subcellular location">
    <subcellularLocation>
        <location evidence="1">Nucleus</location>
    </subcellularLocation>
</comment>
<keyword evidence="2" id="KW-0539">Nucleus</keyword>
<dbReference type="Pfam" id="PF02825">
    <property type="entry name" value="WWE"/>
    <property type="match status" value="3"/>
</dbReference>
<dbReference type="InterPro" id="IPR004170">
    <property type="entry name" value="WWE_dom"/>
</dbReference>
<feature type="domain" description="WWE" evidence="4">
    <location>
        <begin position="206"/>
        <end position="289"/>
    </location>
</feature>
<dbReference type="EMBL" id="BFAA01005273">
    <property type="protein sequence ID" value="GCB62870.1"/>
    <property type="molecule type" value="Genomic_DNA"/>
</dbReference>
<name>A0A401NPR6_SCYTO</name>
<comment type="similarity">
    <text evidence="3">Belongs to the ARTD/PARP family.</text>
</comment>
<proteinExistence type="inferred from homology"/>
<gene>
    <name evidence="5" type="ORF">scyTo_0011538</name>
</gene>
<comment type="caution">
    <text evidence="5">The sequence shown here is derived from an EMBL/GenBank/DDBJ whole genome shotgun (WGS) entry which is preliminary data.</text>
</comment>
<accession>A0A401NPR6</accession>
<dbReference type="PANTHER" id="PTHR45740:SF14">
    <property type="entry name" value="NOVEL PROTEIN"/>
    <property type="match status" value="1"/>
</dbReference>
<sequence length="290" mass="33224">MAIVGNSFKLQRLTFSQSQQMNEYCWYFLDDHFWREYGVHGTGSKTATVNSSDIEYQFQMASQNIYRFQVGNSSYTINFPAMIQTNVQTGMKRKVRRRSRFTPATQNANRVSDAMVHLTQSPPLTSCTWQFKGDDDHWLDYRRQGGGRAVCSLNSQDIEQSYQLNPQGSLQFAAGHFKYTLDFSAMTQTNLLIGTKRAVRRLVTPSLWGASGSVVDKGMWQFMDDSGLWKDYSQPGVRKSIPSQDIEINYQMNPQGSMKLNAGPFVYNLDFSAMTQTNLTTRKVRQVRRL</sequence>
<dbReference type="OrthoDB" id="24952at2759"/>
<dbReference type="AlphaFoldDB" id="A0A401NPR6"/>
<dbReference type="SUPFAM" id="SSF117839">
    <property type="entry name" value="WWE domain"/>
    <property type="match status" value="3"/>
</dbReference>
<dbReference type="Proteomes" id="UP000288216">
    <property type="component" value="Unassembled WGS sequence"/>
</dbReference>
<dbReference type="GO" id="GO:1990404">
    <property type="term" value="F:NAD+-protein mono-ADP-ribosyltransferase activity"/>
    <property type="evidence" value="ECO:0007669"/>
    <property type="project" value="TreeGrafter"/>
</dbReference>
<evidence type="ECO:0000256" key="1">
    <source>
        <dbReference type="ARBA" id="ARBA00004123"/>
    </source>
</evidence>
<evidence type="ECO:0000256" key="3">
    <source>
        <dbReference type="ARBA" id="ARBA00024347"/>
    </source>
</evidence>
<evidence type="ECO:0000256" key="2">
    <source>
        <dbReference type="ARBA" id="ARBA00023242"/>
    </source>
</evidence>
<evidence type="ECO:0000313" key="6">
    <source>
        <dbReference type="Proteomes" id="UP000288216"/>
    </source>
</evidence>
<protein>
    <recommendedName>
        <fullName evidence="4">WWE domain-containing protein</fullName>
    </recommendedName>
</protein>
<feature type="domain" description="WWE" evidence="4">
    <location>
        <begin position="115"/>
        <end position="201"/>
    </location>
</feature>
<dbReference type="InterPro" id="IPR037197">
    <property type="entry name" value="WWE_dom_sf"/>
</dbReference>
<dbReference type="OMA" id="FRDEHEW"/>
<dbReference type="PROSITE" id="PS50918">
    <property type="entry name" value="WWE"/>
    <property type="match status" value="3"/>
</dbReference>
<organism evidence="5 6">
    <name type="scientific">Scyliorhinus torazame</name>
    <name type="common">Cloudy catshark</name>
    <name type="synonym">Catulus torazame</name>
    <dbReference type="NCBI Taxonomy" id="75743"/>
    <lineage>
        <taxon>Eukaryota</taxon>
        <taxon>Metazoa</taxon>
        <taxon>Chordata</taxon>
        <taxon>Craniata</taxon>
        <taxon>Vertebrata</taxon>
        <taxon>Chondrichthyes</taxon>
        <taxon>Elasmobranchii</taxon>
        <taxon>Galeomorphii</taxon>
        <taxon>Galeoidea</taxon>
        <taxon>Carcharhiniformes</taxon>
        <taxon>Scyliorhinidae</taxon>
        <taxon>Scyliorhinus</taxon>
    </lineage>
</organism>
<keyword evidence="6" id="KW-1185">Reference proteome</keyword>
<reference evidence="5 6" key="1">
    <citation type="journal article" date="2018" name="Nat. Ecol. Evol.">
        <title>Shark genomes provide insights into elasmobranch evolution and the origin of vertebrates.</title>
        <authorList>
            <person name="Hara Y"/>
            <person name="Yamaguchi K"/>
            <person name="Onimaru K"/>
            <person name="Kadota M"/>
            <person name="Koyanagi M"/>
            <person name="Keeley SD"/>
            <person name="Tatsumi K"/>
            <person name="Tanaka K"/>
            <person name="Motone F"/>
            <person name="Kageyama Y"/>
            <person name="Nozu R"/>
            <person name="Adachi N"/>
            <person name="Nishimura O"/>
            <person name="Nakagawa R"/>
            <person name="Tanegashima C"/>
            <person name="Kiyatake I"/>
            <person name="Matsumoto R"/>
            <person name="Murakumo K"/>
            <person name="Nishida K"/>
            <person name="Terakita A"/>
            <person name="Kuratani S"/>
            <person name="Sato K"/>
            <person name="Hyodo S Kuraku.S."/>
        </authorList>
    </citation>
    <scope>NUCLEOTIDE SEQUENCE [LARGE SCALE GENOMIC DNA]</scope>
</reference>
<dbReference type="GO" id="GO:0005634">
    <property type="term" value="C:nucleus"/>
    <property type="evidence" value="ECO:0007669"/>
    <property type="project" value="UniProtKB-SubCell"/>
</dbReference>
<dbReference type="PANTHER" id="PTHR45740">
    <property type="entry name" value="POLY [ADP-RIBOSE] POLYMERASE"/>
    <property type="match status" value="1"/>
</dbReference>
<dbReference type="InterPro" id="IPR051712">
    <property type="entry name" value="ARTD-AVP"/>
</dbReference>
<evidence type="ECO:0000313" key="5">
    <source>
        <dbReference type="EMBL" id="GCB62870.1"/>
    </source>
</evidence>
<dbReference type="Gene3D" id="3.30.720.50">
    <property type="match status" value="3"/>
</dbReference>